<evidence type="ECO:0000256" key="3">
    <source>
        <dbReference type="ARBA" id="ARBA00023136"/>
    </source>
</evidence>
<feature type="transmembrane region" description="Helical" evidence="4">
    <location>
        <begin position="384"/>
        <end position="407"/>
    </location>
</feature>
<dbReference type="Gene3D" id="1.20.1250.20">
    <property type="entry name" value="MFS general substrate transporter like domains"/>
    <property type="match status" value="1"/>
</dbReference>
<gene>
    <name evidence="5" type="ORF">B4U80_13554</name>
</gene>
<feature type="transmembrane region" description="Helical" evidence="4">
    <location>
        <begin position="12"/>
        <end position="31"/>
    </location>
</feature>
<name>A0A443S4M3_9ACAR</name>
<dbReference type="AlphaFoldDB" id="A0A443S4M3"/>
<feature type="transmembrane region" description="Helical" evidence="4">
    <location>
        <begin position="253"/>
        <end position="271"/>
    </location>
</feature>
<dbReference type="OrthoDB" id="6512734at2759"/>
<evidence type="ECO:0000313" key="6">
    <source>
        <dbReference type="Proteomes" id="UP000288716"/>
    </source>
</evidence>
<keyword evidence="5" id="KW-0813">Transport</keyword>
<proteinExistence type="predicted"/>
<dbReference type="VEuPathDB" id="VectorBase:LDEU009587"/>
<evidence type="ECO:0000313" key="5">
    <source>
        <dbReference type="EMBL" id="RWS22453.1"/>
    </source>
</evidence>
<keyword evidence="5" id="KW-0762">Sugar transport</keyword>
<accession>A0A443S4M3</accession>
<sequence>MNEYSKSLKIFSTIVVIWSSFNYMLAGSSFRSTLIDFKEITNTTMEKMSFSLMFRFLGCCVGAALRAFSIIIGQLTQLWSVFFVQFLIGVSSGAIDVTSASQIFQLWKDEGGPYMQALSLAYNVAGICSPLMFEPFLSPTKEYVNLIHTKNDSLTLLGETFNTTFDIRESFVESNTNESRIWIPLSIIGLMLITSGLLVLSIPIYVFLKTSKMNNTKSEINSEITSTNNSKSQTKTGEMKNDVQVKDSHWKRFKFYILTLCSIVFCIYYAIHDTIMQFWFTFAVNCDLKLTKSQTAFMLSGMTTSYSVSGLIGIYVTTKVKPFKMLVSLVIMIAMGNIIHIFFANTSLSMLWFGALIEYAGFGCFYATVFNYMQSKVGLTTKMCSILVVWSYLASGIGYTSLIGYYVEARPMILIYNNIGCSAIVALLMFAIYKLDAINKRKNEEYEIELSLKNTAMNSKKSMSD</sequence>
<dbReference type="SUPFAM" id="SSF103473">
    <property type="entry name" value="MFS general substrate transporter"/>
    <property type="match status" value="1"/>
</dbReference>
<organism evidence="5 6">
    <name type="scientific">Leptotrombidium deliense</name>
    <dbReference type="NCBI Taxonomy" id="299467"/>
    <lineage>
        <taxon>Eukaryota</taxon>
        <taxon>Metazoa</taxon>
        <taxon>Ecdysozoa</taxon>
        <taxon>Arthropoda</taxon>
        <taxon>Chelicerata</taxon>
        <taxon>Arachnida</taxon>
        <taxon>Acari</taxon>
        <taxon>Acariformes</taxon>
        <taxon>Trombidiformes</taxon>
        <taxon>Prostigmata</taxon>
        <taxon>Anystina</taxon>
        <taxon>Parasitengona</taxon>
        <taxon>Trombiculoidea</taxon>
        <taxon>Trombiculidae</taxon>
        <taxon>Leptotrombidium</taxon>
    </lineage>
</organism>
<comment type="caution">
    <text evidence="5">The sequence shown here is derived from an EMBL/GenBank/DDBJ whole genome shotgun (WGS) entry which is preliminary data.</text>
</comment>
<protein>
    <submittedName>
        <fullName evidence="5">Sodium-dependent glucose transporter 1-like protein</fullName>
    </submittedName>
</protein>
<dbReference type="PANTHER" id="PTHR23121">
    <property type="entry name" value="SODIUM-DEPENDENT GLUCOSE TRANSPORTER 1"/>
    <property type="match status" value="1"/>
</dbReference>
<evidence type="ECO:0000256" key="2">
    <source>
        <dbReference type="ARBA" id="ARBA00022989"/>
    </source>
</evidence>
<feature type="transmembrane region" description="Helical" evidence="4">
    <location>
        <begin position="181"/>
        <end position="208"/>
    </location>
</feature>
<keyword evidence="6" id="KW-1185">Reference proteome</keyword>
<feature type="transmembrane region" description="Helical" evidence="4">
    <location>
        <begin position="297"/>
        <end position="318"/>
    </location>
</feature>
<evidence type="ECO:0000256" key="1">
    <source>
        <dbReference type="ARBA" id="ARBA00022692"/>
    </source>
</evidence>
<dbReference type="PANTHER" id="PTHR23121:SF10">
    <property type="entry name" value="MAJOR FACILITATOR SUPERFAMILY DOMAIN-CONTAINING PROTEIN 4A"/>
    <property type="match status" value="1"/>
</dbReference>
<reference evidence="5 6" key="1">
    <citation type="journal article" date="2018" name="Gigascience">
        <title>Genomes of trombidid mites reveal novel predicted allergens and laterally-transferred genes associated with secondary metabolism.</title>
        <authorList>
            <person name="Dong X."/>
            <person name="Chaisiri K."/>
            <person name="Xia D."/>
            <person name="Armstrong S.D."/>
            <person name="Fang Y."/>
            <person name="Donnelly M.J."/>
            <person name="Kadowaki T."/>
            <person name="McGarry J.W."/>
            <person name="Darby A.C."/>
            <person name="Makepeace B.L."/>
        </authorList>
    </citation>
    <scope>NUCLEOTIDE SEQUENCE [LARGE SCALE GENOMIC DNA]</scope>
    <source>
        <strain evidence="5">UoL-UT</strain>
    </source>
</reference>
<evidence type="ECO:0000256" key="4">
    <source>
        <dbReference type="SAM" id="Phobius"/>
    </source>
</evidence>
<feature type="transmembrane region" description="Helical" evidence="4">
    <location>
        <begin position="113"/>
        <end position="133"/>
    </location>
</feature>
<feature type="transmembrane region" description="Helical" evidence="4">
    <location>
        <begin position="350"/>
        <end position="372"/>
    </location>
</feature>
<keyword evidence="1 4" id="KW-0812">Transmembrane</keyword>
<dbReference type="InterPro" id="IPR036259">
    <property type="entry name" value="MFS_trans_sf"/>
</dbReference>
<keyword evidence="2 4" id="KW-1133">Transmembrane helix</keyword>
<dbReference type="Proteomes" id="UP000288716">
    <property type="component" value="Unassembled WGS sequence"/>
</dbReference>
<dbReference type="STRING" id="299467.A0A443S4M3"/>
<feature type="transmembrane region" description="Helical" evidence="4">
    <location>
        <begin position="78"/>
        <end position="101"/>
    </location>
</feature>
<dbReference type="EMBL" id="NCKV01008767">
    <property type="protein sequence ID" value="RWS22453.1"/>
    <property type="molecule type" value="Genomic_DNA"/>
</dbReference>
<keyword evidence="3 4" id="KW-0472">Membrane</keyword>
<feature type="transmembrane region" description="Helical" evidence="4">
    <location>
        <begin position="413"/>
        <end position="433"/>
    </location>
</feature>
<feature type="transmembrane region" description="Helical" evidence="4">
    <location>
        <begin position="325"/>
        <end position="344"/>
    </location>
</feature>
<feature type="transmembrane region" description="Helical" evidence="4">
    <location>
        <begin position="52"/>
        <end position="72"/>
    </location>
</feature>